<dbReference type="InterPro" id="IPR035965">
    <property type="entry name" value="PAS-like_dom_sf"/>
</dbReference>
<dbReference type="Pfam" id="PF08447">
    <property type="entry name" value="PAS_3"/>
    <property type="match status" value="2"/>
</dbReference>
<feature type="domain" description="PAC" evidence="5">
    <location>
        <begin position="80"/>
        <end position="132"/>
    </location>
</feature>
<organism evidence="7 8">
    <name type="scientific">Methylobacterium crusticola</name>
    <dbReference type="NCBI Taxonomy" id="1697972"/>
    <lineage>
        <taxon>Bacteria</taxon>
        <taxon>Pseudomonadati</taxon>
        <taxon>Pseudomonadota</taxon>
        <taxon>Alphaproteobacteria</taxon>
        <taxon>Hyphomicrobiales</taxon>
        <taxon>Methylobacteriaceae</taxon>
        <taxon>Methylobacterium</taxon>
    </lineage>
</organism>
<dbReference type="SUPFAM" id="SSF58104">
    <property type="entry name" value="Methyl-accepting chemotaxis protein (MCP) signaling domain"/>
    <property type="match status" value="1"/>
</dbReference>
<name>A0ABQ4R285_9HYPH</name>
<dbReference type="Pfam" id="PF00015">
    <property type="entry name" value="MCPsignal"/>
    <property type="match status" value="1"/>
</dbReference>
<sequence length="491" mass="52040">MPVFSGMSNRKLQSFSVSQAIIEFALDGTILEANANFLSALGYGIEEVRGRHHSLFVPPEERDSAGYRAFWEALNRGEFQAGEFRRIGKGGREVWIQASYNPVPGRGGRPVRIVKLASDITEQKGRSAALQGQIAAISRSQAVIHFGLDGTILEANANFLSALGYGIEEVRGRHHSLFVPPEERDGAGYRAFWEALNRGEFRAGEFRRIGKGGREVWIQASYNPILDPCGRPSAVVKFATEVTAQVAERMRRDAAQRAIDADLGIITQAVGDVSGRATTTADASSQALQNVQAVAAGAEEFAASIAEISRTVSKATALANDAVGKADQTNAIIQSLTTAAQKIGDVVGLIRTIADQTNLLALNATIEAARAGEAGRGFAVVAAEVKQLAAQTSKATEEIGTQIAAVQETTSSAVAAIEAIAATIRHLSDNSSDIAVAVDQQSAVTREMTENMQHAAGSVDTVTRSMDAIARAVAQVDGSVRQVKEVSRAVA</sequence>
<dbReference type="InterPro" id="IPR004089">
    <property type="entry name" value="MCPsignal_dom"/>
</dbReference>
<dbReference type="InterPro" id="IPR004090">
    <property type="entry name" value="Chemotax_Me-accpt_rcpt"/>
</dbReference>
<reference evidence="7" key="1">
    <citation type="journal article" date="2021" name="Front. Microbiol.">
        <title>Comprehensive Comparative Genomics and Phenotyping of Methylobacterium Species.</title>
        <authorList>
            <person name="Alessa O."/>
            <person name="Ogura Y."/>
            <person name="Fujitani Y."/>
            <person name="Takami H."/>
            <person name="Hayashi T."/>
            <person name="Sahin N."/>
            <person name="Tani A."/>
        </authorList>
    </citation>
    <scope>NUCLEOTIDE SEQUENCE</scope>
    <source>
        <strain evidence="7">KCTC 52305</strain>
    </source>
</reference>
<evidence type="ECO:0000313" key="8">
    <source>
        <dbReference type="Proteomes" id="UP001055167"/>
    </source>
</evidence>
<dbReference type="InterPro" id="IPR013655">
    <property type="entry name" value="PAS_fold_3"/>
</dbReference>
<comment type="caution">
    <text evidence="7">The sequence shown here is derived from an EMBL/GenBank/DDBJ whole genome shotgun (WGS) entry which is preliminary data.</text>
</comment>
<dbReference type="PROSITE" id="PS50113">
    <property type="entry name" value="PAC"/>
    <property type="match status" value="1"/>
</dbReference>
<gene>
    <name evidence="7" type="primary">bdlA</name>
    <name evidence="7" type="ORF">OPKNFCMD_3740</name>
</gene>
<feature type="domain" description="T-SNARE coiled-coil homology" evidence="6">
    <location>
        <begin position="407"/>
        <end position="469"/>
    </location>
</feature>
<keyword evidence="2" id="KW-0807">Transducer</keyword>
<evidence type="ECO:0000259" key="5">
    <source>
        <dbReference type="PROSITE" id="PS50113"/>
    </source>
</evidence>
<dbReference type="InterPro" id="IPR000727">
    <property type="entry name" value="T_SNARE_dom"/>
</dbReference>
<evidence type="ECO:0000256" key="1">
    <source>
        <dbReference type="ARBA" id="ARBA00029447"/>
    </source>
</evidence>
<evidence type="ECO:0000259" key="3">
    <source>
        <dbReference type="PROSITE" id="PS50111"/>
    </source>
</evidence>
<dbReference type="InterPro" id="IPR050903">
    <property type="entry name" value="Bact_Chemotaxis_MeTrfase"/>
</dbReference>
<dbReference type="PANTHER" id="PTHR24422:SF10">
    <property type="entry name" value="CHEMOTAXIS PROTEIN METHYLTRANSFERASE 2"/>
    <property type="match status" value="1"/>
</dbReference>
<dbReference type="PROSITE" id="PS50192">
    <property type="entry name" value="T_SNARE"/>
    <property type="match status" value="1"/>
</dbReference>
<dbReference type="PRINTS" id="PR00260">
    <property type="entry name" value="CHEMTRNSDUCR"/>
</dbReference>
<dbReference type="SMART" id="SM00086">
    <property type="entry name" value="PAC"/>
    <property type="match status" value="2"/>
</dbReference>
<feature type="domain" description="Methyl-accepting transducer" evidence="3">
    <location>
        <begin position="255"/>
        <end position="481"/>
    </location>
</feature>
<evidence type="ECO:0000259" key="6">
    <source>
        <dbReference type="PROSITE" id="PS50192"/>
    </source>
</evidence>
<dbReference type="InterPro" id="IPR000014">
    <property type="entry name" value="PAS"/>
</dbReference>
<evidence type="ECO:0000259" key="4">
    <source>
        <dbReference type="PROSITE" id="PS50112"/>
    </source>
</evidence>
<keyword evidence="8" id="KW-1185">Reference proteome</keyword>
<accession>A0ABQ4R285</accession>
<dbReference type="CDD" id="cd00130">
    <property type="entry name" value="PAS"/>
    <property type="match status" value="2"/>
</dbReference>
<dbReference type="PANTHER" id="PTHR24422">
    <property type="entry name" value="CHEMOTAXIS PROTEIN METHYLTRANSFERASE"/>
    <property type="match status" value="1"/>
</dbReference>
<dbReference type="PROSITE" id="PS50111">
    <property type="entry name" value="CHEMOTAXIS_TRANSDUC_2"/>
    <property type="match status" value="1"/>
</dbReference>
<reference evidence="7" key="2">
    <citation type="submission" date="2021-08" db="EMBL/GenBank/DDBJ databases">
        <authorList>
            <person name="Tani A."/>
            <person name="Ola A."/>
            <person name="Ogura Y."/>
            <person name="Katsura K."/>
            <person name="Hayashi T."/>
        </authorList>
    </citation>
    <scope>NUCLEOTIDE SEQUENCE</scope>
    <source>
        <strain evidence="7">KCTC 52305</strain>
    </source>
</reference>
<comment type="similarity">
    <text evidence="1">Belongs to the methyl-accepting chemotaxis (MCP) protein family.</text>
</comment>
<dbReference type="Gene3D" id="1.10.287.950">
    <property type="entry name" value="Methyl-accepting chemotaxis protein"/>
    <property type="match status" value="1"/>
</dbReference>
<feature type="domain" description="PAS" evidence="4">
    <location>
        <begin position="12"/>
        <end position="77"/>
    </location>
</feature>
<dbReference type="SUPFAM" id="SSF55785">
    <property type="entry name" value="PYP-like sensor domain (PAS domain)"/>
    <property type="match status" value="2"/>
</dbReference>
<dbReference type="SMART" id="SM00091">
    <property type="entry name" value="PAS"/>
    <property type="match status" value="2"/>
</dbReference>
<evidence type="ECO:0000313" key="7">
    <source>
        <dbReference type="EMBL" id="GJD50989.1"/>
    </source>
</evidence>
<evidence type="ECO:0000256" key="2">
    <source>
        <dbReference type="PROSITE-ProRule" id="PRU00284"/>
    </source>
</evidence>
<dbReference type="NCBIfam" id="TIGR00229">
    <property type="entry name" value="sensory_box"/>
    <property type="match status" value="2"/>
</dbReference>
<dbReference type="InterPro" id="IPR001610">
    <property type="entry name" value="PAC"/>
</dbReference>
<dbReference type="SMART" id="SM00283">
    <property type="entry name" value="MA"/>
    <property type="match status" value="1"/>
</dbReference>
<dbReference type="InterPro" id="IPR000700">
    <property type="entry name" value="PAS-assoc_C"/>
</dbReference>
<dbReference type="PROSITE" id="PS50112">
    <property type="entry name" value="PAS"/>
    <property type="match status" value="2"/>
</dbReference>
<dbReference type="Proteomes" id="UP001055167">
    <property type="component" value="Unassembled WGS sequence"/>
</dbReference>
<feature type="domain" description="PAS" evidence="4">
    <location>
        <begin position="149"/>
        <end position="185"/>
    </location>
</feature>
<dbReference type="RefSeq" id="WP_407068108.1">
    <property type="nucleotide sequence ID" value="NZ_BPQH01000011.1"/>
</dbReference>
<protein>
    <submittedName>
        <fullName evidence="7">Biofilm dispersion protein BdlA</fullName>
    </submittedName>
</protein>
<dbReference type="Gene3D" id="3.30.450.20">
    <property type="entry name" value="PAS domain"/>
    <property type="match status" value="2"/>
</dbReference>
<proteinExistence type="inferred from homology"/>
<dbReference type="EMBL" id="BPQH01000011">
    <property type="protein sequence ID" value="GJD50989.1"/>
    <property type="molecule type" value="Genomic_DNA"/>
</dbReference>